<evidence type="ECO:0000313" key="2">
    <source>
        <dbReference type="Proteomes" id="UP001499989"/>
    </source>
</evidence>
<reference evidence="1 2" key="1">
    <citation type="journal article" date="2019" name="Int. J. Syst. Evol. Microbiol.">
        <title>The Global Catalogue of Microorganisms (GCM) 10K type strain sequencing project: providing services to taxonomists for standard genome sequencing and annotation.</title>
        <authorList>
            <consortium name="The Broad Institute Genomics Platform"/>
            <consortium name="The Broad Institute Genome Sequencing Center for Infectious Disease"/>
            <person name="Wu L."/>
            <person name="Ma J."/>
        </authorList>
    </citation>
    <scope>NUCLEOTIDE SEQUENCE [LARGE SCALE GENOMIC DNA]</scope>
    <source>
        <strain evidence="1 2">JCM 4531</strain>
    </source>
</reference>
<organism evidence="1 2">
    <name type="scientific">Streptomyces violaceolatus</name>
    <dbReference type="NCBI Taxonomy" id="67378"/>
    <lineage>
        <taxon>Bacteria</taxon>
        <taxon>Bacillati</taxon>
        <taxon>Actinomycetota</taxon>
        <taxon>Actinomycetes</taxon>
        <taxon>Kitasatosporales</taxon>
        <taxon>Streptomycetaceae</taxon>
        <taxon>Streptomyces</taxon>
        <taxon>Streptomyces violaceoruber group</taxon>
    </lineage>
</organism>
<comment type="caution">
    <text evidence="1">The sequence shown here is derived from an EMBL/GenBank/DDBJ whole genome shotgun (WGS) entry which is preliminary data.</text>
</comment>
<keyword evidence="2" id="KW-1185">Reference proteome</keyword>
<dbReference type="Proteomes" id="UP001499989">
    <property type="component" value="Unassembled WGS sequence"/>
</dbReference>
<dbReference type="EMBL" id="BAAASK010000061">
    <property type="protein sequence ID" value="GAA2705369.1"/>
    <property type="molecule type" value="Genomic_DNA"/>
</dbReference>
<name>A0ABN3TJ59_9ACTN</name>
<proteinExistence type="predicted"/>
<gene>
    <name evidence="1" type="ORF">GCM10010310_80360</name>
</gene>
<sequence>MQEEIDRVGSVSQRRYEQIVAELREVVEQQTQGSFTIGDRALEIEPMRERGGGQQVAPGQELFTVSETLHRLAEDIGLAYRTVEKARWTASRWPKDKRQKGVSFRVHRVLAQIADEAERFATIAKPPAGKTRWTGDEANRKVGRQVERPASPQEKISAIHHLARDEDVAAVVTSDFLKRPTVAAKVSDQDKVRVVEEFTRDERVASQVTTGLLRRPEVAYKAMSDDTARHQVNQAQVERGRQAREHFEDTNPVAPAVRHIDRTAEFLDLVTACHSFVAAAGRAVPGLRDRTLGEDERTIVHENVAKVRATLDWIETAVDTGKVDMDGELARMLRGE</sequence>
<dbReference type="RefSeq" id="WP_344572563.1">
    <property type="nucleotide sequence ID" value="NZ_BAAASK010000061.1"/>
</dbReference>
<evidence type="ECO:0000313" key="1">
    <source>
        <dbReference type="EMBL" id="GAA2705369.1"/>
    </source>
</evidence>
<accession>A0ABN3TJ59</accession>
<protein>
    <submittedName>
        <fullName evidence="1">DUF6192 family protein</fullName>
    </submittedName>
</protein>
<dbReference type="InterPro" id="IPR045683">
    <property type="entry name" value="DUF6192"/>
</dbReference>
<dbReference type="Pfam" id="PF19691">
    <property type="entry name" value="DUF6192"/>
    <property type="match status" value="1"/>
</dbReference>